<dbReference type="Pfam" id="PF00343">
    <property type="entry name" value="Phosphorylase"/>
    <property type="match status" value="1"/>
</dbReference>
<dbReference type="Pfam" id="PF11897">
    <property type="entry name" value="DUF3417"/>
    <property type="match status" value="1"/>
</dbReference>
<dbReference type="RefSeq" id="WP_321534363.1">
    <property type="nucleotide sequence ID" value="NZ_JARGDL010000001.1"/>
</dbReference>
<protein>
    <submittedName>
        <fullName evidence="6">Alpha-glucan family phosphorylase</fullName>
    </submittedName>
</protein>
<proteinExistence type="inferred from homology"/>
<gene>
    <name evidence="6" type="primary">glgP</name>
    <name evidence="6" type="ORF">P0M35_00420</name>
</gene>
<dbReference type="PIRSF" id="PIRSF000460">
    <property type="entry name" value="Pprylas_GlgP"/>
    <property type="match status" value="1"/>
</dbReference>
<dbReference type="EMBL" id="JARGDL010000001">
    <property type="protein sequence ID" value="MDF1610598.1"/>
    <property type="molecule type" value="Genomic_DNA"/>
</dbReference>
<dbReference type="GO" id="GO:0008184">
    <property type="term" value="F:glycogen phosphorylase activity"/>
    <property type="evidence" value="ECO:0007669"/>
    <property type="project" value="InterPro"/>
</dbReference>
<keyword evidence="4" id="KW-0663">Pyridoxal phosphate</keyword>
<dbReference type="InterPro" id="IPR011834">
    <property type="entry name" value="Agluc_phsphrylas"/>
</dbReference>
<dbReference type="GO" id="GO:0005975">
    <property type="term" value="P:carbohydrate metabolic process"/>
    <property type="evidence" value="ECO:0007669"/>
    <property type="project" value="InterPro"/>
</dbReference>
<dbReference type="SUPFAM" id="SSF53756">
    <property type="entry name" value="UDP-Glycosyltransferase/glycogen phosphorylase"/>
    <property type="match status" value="1"/>
</dbReference>
<sequence>MINYVGRFNVVPSIPEKLLPLKKIAYNLFWTWNQDAIELFRRLDKKLWEETHHNPVLMLGKISQDRLSFAANDDSFVSHMNRVDEQLKIYLEEKTWYQKNYNIEGKNIIAYFSAEFGLTECLQIYSGGLGVLSGDHLKSASDLGLPLVGVGLCYKEGYFQQYLSNDGWQHERYEITDFYNQPMNLVKDKNGEPLKIQLDFPNRTVTFQIWKIDVGRIGLYLLDTNVPENNDEDKKITRTLYGGNIETRIQQEIVLGIGGIRALHAMNIKPYVCHMNEGHSAFLALERIRLIMKYYNLTFNEAKDVNFYSNVFTTHTPVPAGIDIFPNELIEKYFGFYYRNELQISDKQFYSLGTIIKDKPPVNFNMAHLAMNMAGYVNGVSKLHGVVSKKMWQSGFPQIPFDEIPIDSITNGVHQQTHLSKDMNELLYRYLGERFRRNPADDEVWKSVDEIPDEELWRTHERRRERLVAFARNRLTQQVIERGGSATEIAAAREVLDVQALTIGFARRFATYKRATLIFRDLDRLASIVSNPDYPVQFIIAGKAHPQDEEGKKLIQEIIQYTKEPHLRKKIVFLENYDMNVARYMVEGCDVWLNNPRRPLEASGTSGMKVIANGGLNFSIMDGWWDEAYQPDLGWKIGNREEYTNLEYQDEIESRIIYETIEKEIVPIFYNRGEDKLPRSWITMMKNSMKKLGPVFNTHRMVEEYSRKFYFASYDKRMGLQKNNWKHAKEFSAWKTKLYENWNRIKFINITEEGKNDEFKVGMKYPIIAEIELGDLTPDDVEVQIYFGKVDNGSNANKFVNMENIPKKGKEHYYYRGEIDCNATGQFGYTLRVLPKHDILINPFELGLVKWAAEVK</sequence>
<dbReference type="InterPro" id="IPR024517">
    <property type="entry name" value="Glycogen_phosphorylase_DUF3417"/>
</dbReference>
<dbReference type="Proteomes" id="UP001221302">
    <property type="component" value="Unassembled WGS sequence"/>
</dbReference>
<dbReference type="InterPro" id="IPR052182">
    <property type="entry name" value="Glycogen/Maltodextrin_Phosph"/>
</dbReference>
<reference evidence="6" key="1">
    <citation type="submission" date="2023-03" db="EMBL/GenBank/DDBJ databases">
        <title>Stygiobacter electus gen. nov., sp. nov., facultatively anaerobic thermotolerant bacterium of the class Ignavibacteria from a well of Yessentuki mineral water deposit.</title>
        <authorList>
            <person name="Podosokorskaya O.A."/>
            <person name="Elcheninov A.G."/>
            <person name="Petrova N.F."/>
            <person name="Zavarzina D.G."/>
            <person name="Kublanov I.V."/>
            <person name="Merkel A.Y."/>
        </authorList>
    </citation>
    <scope>NUCLEOTIDE SEQUENCE</scope>
    <source>
        <strain evidence="6">09-Me</strain>
    </source>
</reference>
<keyword evidence="7" id="KW-1185">Reference proteome</keyword>
<dbReference type="PANTHER" id="PTHR42655:SF1">
    <property type="entry name" value="GLYCOGEN PHOSPHORYLASE"/>
    <property type="match status" value="1"/>
</dbReference>
<dbReference type="PANTHER" id="PTHR42655">
    <property type="entry name" value="GLYCOGEN PHOSPHORYLASE"/>
    <property type="match status" value="1"/>
</dbReference>
<comment type="caution">
    <text evidence="6">The sequence shown here is derived from an EMBL/GenBank/DDBJ whole genome shotgun (WGS) entry which is preliminary data.</text>
</comment>
<evidence type="ECO:0000259" key="5">
    <source>
        <dbReference type="Pfam" id="PF11897"/>
    </source>
</evidence>
<evidence type="ECO:0000256" key="3">
    <source>
        <dbReference type="ARBA" id="ARBA00022533"/>
    </source>
</evidence>
<dbReference type="GO" id="GO:0030170">
    <property type="term" value="F:pyridoxal phosphate binding"/>
    <property type="evidence" value="ECO:0007669"/>
    <property type="project" value="InterPro"/>
</dbReference>
<dbReference type="NCBIfam" id="TIGR02094">
    <property type="entry name" value="more_P_ylases"/>
    <property type="match status" value="1"/>
</dbReference>
<keyword evidence="3" id="KW-0021">Allosteric enzyme</keyword>
<evidence type="ECO:0000256" key="2">
    <source>
        <dbReference type="ARBA" id="ARBA00006047"/>
    </source>
</evidence>
<accession>A0AAE3P040</accession>
<evidence type="ECO:0000313" key="6">
    <source>
        <dbReference type="EMBL" id="MDF1610598.1"/>
    </source>
</evidence>
<evidence type="ECO:0000313" key="7">
    <source>
        <dbReference type="Proteomes" id="UP001221302"/>
    </source>
</evidence>
<evidence type="ECO:0000256" key="4">
    <source>
        <dbReference type="PIRSR" id="PIRSR000460-1"/>
    </source>
</evidence>
<feature type="domain" description="DUF3417" evidence="5">
    <location>
        <begin position="14"/>
        <end position="122"/>
    </location>
</feature>
<organism evidence="6 7">
    <name type="scientific">Stygiobacter electus</name>
    <dbReference type="NCBI Taxonomy" id="3032292"/>
    <lineage>
        <taxon>Bacteria</taxon>
        <taxon>Pseudomonadati</taxon>
        <taxon>Ignavibacteriota</taxon>
        <taxon>Ignavibacteria</taxon>
        <taxon>Ignavibacteriales</taxon>
        <taxon>Melioribacteraceae</taxon>
        <taxon>Stygiobacter</taxon>
    </lineage>
</organism>
<feature type="modified residue" description="N6-(pyridoxal phosphate)lysine" evidence="4">
    <location>
        <position position="609"/>
    </location>
</feature>
<dbReference type="Gene3D" id="3.40.50.2000">
    <property type="entry name" value="Glycogen Phosphorylase B"/>
    <property type="match status" value="3"/>
</dbReference>
<name>A0AAE3P040_9BACT</name>
<dbReference type="InterPro" id="IPR000811">
    <property type="entry name" value="Glyco_trans_35"/>
</dbReference>
<comment type="similarity">
    <text evidence="2">Belongs to the glycogen phosphorylase family.</text>
</comment>
<dbReference type="AlphaFoldDB" id="A0AAE3P040"/>
<evidence type="ECO:0000256" key="1">
    <source>
        <dbReference type="ARBA" id="ARBA00001275"/>
    </source>
</evidence>
<comment type="catalytic activity">
    <reaction evidence="1">
        <text>[(1-&gt;4)-alpha-D-glucosyl](n) + phosphate = [(1-&gt;4)-alpha-D-glucosyl](n-1) + alpha-D-glucose 1-phosphate</text>
        <dbReference type="Rhea" id="RHEA:41732"/>
        <dbReference type="Rhea" id="RHEA-COMP:9584"/>
        <dbReference type="Rhea" id="RHEA-COMP:9586"/>
        <dbReference type="ChEBI" id="CHEBI:15444"/>
        <dbReference type="ChEBI" id="CHEBI:43474"/>
        <dbReference type="ChEBI" id="CHEBI:58601"/>
        <dbReference type="EC" id="2.4.1.1"/>
    </reaction>
</comment>